<keyword evidence="3" id="KW-0274">FAD</keyword>
<dbReference type="PANTHER" id="PTHR23023">
    <property type="entry name" value="DIMETHYLANILINE MONOOXYGENASE"/>
    <property type="match status" value="1"/>
</dbReference>
<reference evidence="6 7" key="1">
    <citation type="submission" date="2024-01" db="EMBL/GenBank/DDBJ databases">
        <title>A draft genome for the cacao thread blight pathogen Marasmiellus scandens.</title>
        <authorList>
            <person name="Baruah I.K."/>
            <person name="Leung J."/>
            <person name="Bukari Y."/>
            <person name="Amoako-Attah I."/>
            <person name="Meinhardt L.W."/>
            <person name="Bailey B.A."/>
            <person name="Cohen S.P."/>
        </authorList>
    </citation>
    <scope>NUCLEOTIDE SEQUENCE [LARGE SCALE GENOMIC DNA]</scope>
    <source>
        <strain evidence="6 7">GH-19</strain>
    </source>
</reference>
<dbReference type="Proteomes" id="UP001498398">
    <property type="component" value="Unassembled WGS sequence"/>
</dbReference>
<dbReference type="InterPro" id="IPR020946">
    <property type="entry name" value="Flavin_mOase-like"/>
</dbReference>
<dbReference type="PRINTS" id="PR00370">
    <property type="entry name" value="FMOXYGENASE"/>
</dbReference>
<evidence type="ECO:0000256" key="1">
    <source>
        <dbReference type="ARBA" id="ARBA00009183"/>
    </source>
</evidence>
<sequence length="488" mass="54558">MIHLKRRALVIGAGPAGLATLRNLIQLGRFDCVQLVERRDDIGGVWYLDDVNADSVLDESLRPRWPSPAYPGLVGNVLPEFLSFYGHPFPQPPTSPEEPFPSLLETQAYLQAFAKPFLENGSIRLNIEVISVEELPDCAGWRVVMKDWNDGLGEIIEECWDAVAVCAGCYDNASWPDIEGLKELKHKGLALHARSWRGAEGFEGKRALVIEDENSTLDMATPLSLLGCPPVYRSALHSVKIPCLPNPRIEDVPPVKEFRCHLGAPFDSSNFHTIAEESEKVSVTLEDGTEIDNIDVLFVDTGYKPHSEMIHVISQHDRRSLTPLPSVIPSTNARTCRIPHLYQHILYAYNPTLAFIGAVTASLPFVVADISSLWLTLAWNGEIKIPSTPAERLQFEHDLLVDIEPEHRDKMGQVVPSASTTYSNLGDREVQYAAGLRKDIVNVRPGLGSLLLEWDDRLETAKDNMFLMKIKALEWAKQKRSKIIYETI</sequence>
<keyword evidence="4" id="KW-0521">NADP</keyword>
<evidence type="ECO:0000256" key="5">
    <source>
        <dbReference type="ARBA" id="ARBA00023002"/>
    </source>
</evidence>
<evidence type="ECO:0000313" key="7">
    <source>
        <dbReference type="Proteomes" id="UP001498398"/>
    </source>
</evidence>
<evidence type="ECO:0000256" key="2">
    <source>
        <dbReference type="ARBA" id="ARBA00022630"/>
    </source>
</evidence>
<comment type="similarity">
    <text evidence="1">Belongs to the FMO family.</text>
</comment>
<proteinExistence type="inferred from homology"/>
<keyword evidence="7" id="KW-1185">Reference proteome</keyword>
<organism evidence="6 7">
    <name type="scientific">Marasmiellus scandens</name>
    <dbReference type="NCBI Taxonomy" id="2682957"/>
    <lineage>
        <taxon>Eukaryota</taxon>
        <taxon>Fungi</taxon>
        <taxon>Dikarya</taxon>
        <taxon>Basidiomycota</taxon>
        <taxon>Agaricomycotina</taxon>
        <taxon>Agaricomycetes</taxon>
        <taxon>Agaricomycetidae</taxon>
        <taxon>Agaricales</taxon>
        <taxon>Marasmiineae</taxon>
        <taxon>Omphalotaceae</taxon>
        <taxon>Marasmiellus</taxon>
    </lineage>
</organism>
<dbReference type="SUPFAM" id="SSF51905">
    <property type="entry name" value="FAD/NAD(P)-binding domain"/>
    <property type="match status" value="1"/>
</dbReference>
<name>A0ABR1JAQ1_9AGAR</name>
<dbReference type="InterPro" id="IPR036188">
    <property type="entry name" value="FAD/NAD-bd_sf"/>
</dbReference>
<accession>A0ABR1JAQ1</accession>
<protein>
    <recommendedName>
        <fullName evidence="8">FAD/NAD(P)-binding domain-containing protein</fullName>
    </recommendedName>
</protein>
<dbReference type="EMBL" id="JBANRG010000023">
    <property type="protein sequence ID" value="KAK7455228.1"/>
    <property type="molecule type" value="Genomic_DNA"/>
</dbReference>
<evidence type="ECO:0000313" key="6">
    <source>
        <dbReference type="EMBL" id="KAK7455228.1"/>
    </source>
</evidence>
<dbReference type="InterPro" id="IPR050346">
    <property type="entry name" value="FMO-like"/>
</dbReference>
<keyword evidence="2" id="KW-0285">Flavoprotein</keyword>
<dbReference type="Pfam" id="PF00743">
    <property type="entry name" value="FMO-like"/>
    <property type="match status" value="1"/>
</dbReference>
<evidence type="ECO:0000256" key="3">
    <source>
        <dbReference type="ARBA" id="ARBA00022827"/>
    </source>
</evidence>
<comment type="caution">
    <text evidence="6">The sequence shown here is derived from an EMBL/GenBank/DDBJ whole genome shotgun (WGS) entry which is preliminary data.</text>
</comment>
<evidence type="ECO:0000256" key="4">
    <source>
        <dbReference type="ARBA" id="ARBA00022857"/>
    </source>
</evidence>
<evidence type="ECO:0008006" key="8">
    <source>
        <dbReference type="Google" id="ProtNLM"/>
    </source>
</evidence>
<dbReference type="Gene3D" id="3.50.50.60">
    <property type="entry name" value="FAD/NAD(P)-binding domain"/>
    <property type="match status" value="2"/>
</dbReference>
<gene>
    <name evidence="6" type="ORF">VKT23_011101</name>
</gene>
<keyword evidence="5" id="KW-0560">Oxidoreductase</keyword>
<dbReference type="InterPro" id="IPR000960">
    <property type="entry name" value="Flavin_mOase"/>
</dbReference>